<dbReference type="InterPro" id="IPR001701">
    <property type="entry name" value="Glyco_hydro_9"/>
</dbReference>
<dbReference type="EMBL" id="RQJO01000015">
    <property type="protein sequence ID" value="RRA98580.1"/>
    <property type="molecule type" value="Genomic_DNA"/>
</dbReference>
<evidence type="ECO:0000256" key="5">
    <source>
        <dbReference type="ARBA" id="ARBA00023326"/>
    </source>
</evidence>
<evidence type="ECO:0000256" key="3">
    <source>
        <dbReference type="ARBA" id="ARBA00023277"/>
    </source>
</evidence>
<dbReference type="GO" id="GO:0000272">
    <property type="term" value="P:polysaccharide catabolic process"/>
    <property type="evidence" value="ECO:0007669"/>
    <property type="project" value="UniProtKB-KW"/>
</dbReference>
<accession>A0A3P1BBZ7</accession>
<evidence type="ECO:0000313" key="9">
    <source>
        <dbReference type="EMBL" id="RRA98580.1"/>
    </source>
</evidence>
<dbReference type="PANTHER" id="PTHR22298">
    <property type="entry name" value="ENDO-1,4-BETA-GLUCANASE"/>
    <property type="match status" value="1"/>
</dbReference>
<protein>
    <submittedName>
        <fullName evidence="9">Glycoside hydrolase</fullName>
    </submittedName>
</protein>
<dbReference type="SUPFAM" id="SSF81296">
    <property type="entry name" value="E set domains"/>
    <property type="match status" value="1"/>
</dbReference>
<dbReference type="CDD" id="cd02850">
    <property type="entry name" value="E_set_Cellulase_N"/>
    <property type="match status" value="1"/>
</dbReference>
<comment type="similarity">
    <text evidence="1">Belongs to the glycosyl hydrolase 9 (cellulase E) family.</text>
</comment>
<dbReference type="InterPro" id="IPR013783">
    <property type="entry name" value="Ig-like_fold"/>
</dbReference>
<evidence type="ECO:0000259" key="7">
    <source>
        <dbReference type="Pfam" id="PF00759"/>
    </source>
</evidence>
<feature type="region of interest" description="Disordered" evidence="6">
    <location>
        <begin position="603"/>
        <end position="653"/>
    </location>
</feature>
<gene>
    <name evidence="9" type="ORF">EHT25_26605</name>
</gene>
<dbReference type="SUPFAM" id="SSF48208">
    <property type="entry name" value="Six-hairpin glycosidases"/>
    <property type="match status" value="1"/>
</dbReference>
<name>A0A3P1BBZ7_9BACT</name>
<sequence length="653" mass="73720">MRKLFLLIGLVVWIAAFKSTGEEQAWIRINFLGYRPTGPKVAIWAGKTAETLEQPFQVVDAVTGKVVYENPVGKDFGTYGPFSQTYRLDFSAVRKPGRYYLKTGSVQSPEFRIADDVYNGAADFCLRYMRQQRSGYNPFLKDSCHTHDGYTMYGPMPDSTHIDVSGGWHDASDYLQYVPTSANATYHLLAAYRDFPKVFGDLHQANGLEGPNNQADVLDEARWGLDWLLKMHPKDDWMFNQLADDRDHSGLRIPKQDDFYGKGFERPVYFATGKPQGLFKYKNRATGVASTAGKFSSAFALGFQVLRKRDLDYADKLWERAQSAYMLGLQKPGVCQTAPGRSPYFYEEDNYVDDMELAAAEMYNAARIQGYKAADYLNSAYAYGLIEPETPWLGADTARHYQWYPFINIGHYEVAKRVADTRRQHIVGFYRSGIEKIWQKAQTNAFYRGIPFIWCSNNLTTSFAIQCYWYRKLTGDNRYLQLEQACFDWLFGCNPWGTSFVYGLPAGADTPADPHSAFTHLGKFPIDGGLVDGPVYGRIYKNLIGIELKEPDEYAEFQSDLVVYHDDYGDYSTNEPTMDGTASLIYLLAAKQGETTAAATVADAPAKAKSVKGKKVVKGKKKSSSRKTVRKKSSGRKKASASRSSGKKKKRRR</sequence>
<evidence type="ECO:0000256" key="4">
    <source>
        <dbReference type="ARBA" id="ARBA00023295"/>
    </source>
</evidence>
<dbReference type="Pfam" id="PF02927">
    <property type="entry name" value="CelD_N"/>
    <property type="match status" value="1"/>
</dbReference>
<evidence type="ECO:0000259" key="8">
    <source>
        <dbReference type="Pfam" id="PF02927"/>
    </source>
</evidence>
<keyword evidence="3" id="KW-0119">Carbohydrate metabolism</keyword>
<dbReference type="InterPro" id="IPR008928">
    <property type="entry name" value="6-hairpin_glycosidase_sf"/>
</dbReference>
<evidence type="ECO:0000256" key="1">
    <source>
        <dbReference type="ARBA" id="ARBA00007072"/>
    </source>
</evidence>
<evidence type="ECO:0000256" key="6">
    <source>
        <dbReference type="SAM" id="MobiDB-lite"/>
    </source>
</evidence>
<keyword evidence="5" id="KW-0624">Polysaccharide degradation</keyword>
<evidence type="ECO:0000313" key="10">
    <source>
        <dbReference type="Proteomes" id="UP000271925"/>
    </source>
</evidence>
<feature type="domain" description="Cellulase Ig-like" evidence="8">
    <location>
        <begin position="23"/>
        <end position="108"/>
    </location>
</feature>
<organism evidence="9 10">
    <name type="scientific">Larkinella rosea</name>
    <dbReference type="NCBI Taxonomy" id="2025312"/>
    <lineage>
        <taxon>Bacteria</taxon>
        <taxon>Pseudomonadati</taxon>
        <taxon>Bacteroidota</taxon>
        <taxon>Cytophagia</taxon>
        <taxon>Cytophagales</taxon>
        <taxon>Spirosomataceae</taxon>
        <taxon>Larkinella</taxon>
    </lineage>
</organism>
<dbReference type="RefSeq" id="WP_124878366.1">
    <property type="nucleotide sequence ID" value="NZ_RQJO01000015.1"/>
</dbReference>
<dbReference type="OrthoDB" id="9808897at2"/>
<keyword evidence="4" id="KW-0326">Glycosidase</keyword>
<feature type="domain" description="Glycoside hydrolase family 9" evidence="7">
    <location>
        <begin position="118"/>
        <end position="588"/>
    </location>
</feature>
<keyword evidence="2 9" id="KW-0378">Hydrolase</keyword>
<keyword evidence="10" id="KW-1185">Reference proteome</keyword>
<proteinExistence type="inferred from homology"/>
<dbReference type="Gene3D" id="2.60.40.10">
    <property type="entry name" value="Immunoglobulins"/>
    <property type="match status" value="1"/>
</dbReference>
<comment type="caution">
    <text evidence="9">The sequence shown here is derived from an EMBL/GenBank/DDBJ whole genome shotgun (WGS) entry which is preliminary data.</text>
</comment>
<dbReference type="InterPro" id="IPR012341">
    <property type="entry name" value="6hp_glycosidase-like_sf"/>
</dbReference>
<dbReference type="GO" id="GO:0008810">
    <property type="term" value="F:cellulase activity"/>
    <property type="evidence" value="ECO:0007669"/>
    <property type="project" value="InterPro"/>
</dbReference>
<dbReference type="Gene3D" id="1.50.10.10">
    <property type="match status" value="1"/>
</dbReference>
<evidence type="ECO:0000256" key="2">
    <source>
        <dbReference type="ARBA" id="ARBA00022801"/>
    </source>
</evidence>
<reference evidence="9 10" key="1">
    <citation type="submission" date="2018-11" db="EMBL/GenBank/DDBJ databases">
        <authorList>
            <person name="Zhou Z."/>
            <person name="Wang G."/>
        </authorList>
    </citation>
    <scope>NUCLEOTIDE SEQUENCE [LARGE SCALE GENOMIC DNA]</scope>
    <source>
        <strain evidence="9 10">KCTC52004</strain>
    </source>
</reference>
<dbReference type="InterPro" id="IPR004197">
    <property type="entry name" value="Cellulase_Ig-like"/>
</dbReference>
<dbReference type="Proteomes" id="UP000271925">
    <property type="component" value="Unassembled WGS sequence"/>
</dbReference>
<dbReference type="InterPro" id="IPR014756">
    <property type="entry name" value="Ig_E-set"/>
</dbReference>
<feature type="compositionally biased region" description="Basic residues" evidence="6">
    <location>
        <begin position="609"/>
        <end position="653"/>
    </location>
</feature>
<dbReference type="AlphaFoldDB" id="A0A3P1BBZ7"/>
<dbReference type="Pfam" id="PF00759">
    <property type="entry name" value="Glyco_hydro_9"/>
    <property type="match status" value="1"/>
</dbReference>